<keyword evidence="1" id="KW-1133">Transmembrane helix</keyword>
<gene>
    <name evidence="3" type="ORF">S01H1_20153</name>
</gene>
<feature type="non-terminal residue" evidence="3">
    <location>
        <position position="245"/>
    </location>
</feature>
<protein>
    <recommendedName>
        <fullName evidence="2">Major facilitator superfamily (MFS) profile domain-containing protein</fullName>
    </recommendedName>
</protein>
<dbReference type="AlphaFoldDB" id="X0VEA0"/>
<proteinExistence type="predicted"/>
<sequence length="245" mass="27231">MAFFGKLREFYSEQTRNYKVLLTRSVVASFLNQLVENFSSLYIVELGATPFQLSAVRAVGSAASALVSIPAGWLSDVYSLKKIMVLGMILQVLSVACYAFAQDWIWIIVAMIFATMTMTLVFRMQNIFIANSLSDRNRATGYAMRTTIRQFFSIFAPTIGGVLVHLFGGISVQGIRPLYFVQLVGVSAISVYVALNLEDVETEGSFQVSELIGHYREMFRSGENLGRFAFVQALGSITWGLSMPF</sequence>
<dbReference type="Pfam" id="PF07690">
    <property type="entry name" value="MFS_1"/>
    <property type="match status" value="1"/>
</dbReference>
<dbReference type="GO" id="GO:0022857">
    <property type="term" value="F:transmembrane transporter activity"/>
    <property type="evidence" value="ECO:0007669"/>
    <property type="project" value="InterPro"/>
</dbReference>
<reference evidence="3" key="1">
    <citation type="journal article" date="2014" name="Front. Microbiol.">
        <title>High frequency of phylogenetically diverse reductive dehalogenase-homologous genes in deep subseafloor sedimentary metagenomes.</title>
        <authorList>
            <person name="Kawai M."/>
            <person name="Futagami T."/>
            <person name="Toyoda A."/>
            <person name="Takaki Y."/>
            <person name="Nishi S."/>
            <person name="Hori S."/>
            <person name="Arai W."/>
            <person name="Tsubouchi T."/>
            <person name="Morono Y."/>
            <person name="Uchiyama I."/>
            <person name="Ito T."/>
            <person name="Fujiyama A."/>
            <person name="Inagaki F."/>
            <person name="Takami H."/>
        </authorList>
    </citation>
    <scope>NUCLEOTIDE SEQUENCE</scope>
    <source>
        <strain evidence="3">Expedition CK06-06</strain>
    </source>
</reference>
<feature type="transmembrane region" description="Helical" evidence="1">
    <location>
        <begin position="83"/>
        <end position="101"/>
    </location>
</feature>
<accession>X0VEA0</accession>
<name>X0VEA0_9ZZZZ</name>
<feature type="transmembrane region" description="Helical" evidence="1">
    <location>
        <begin position="178"/>
        <end position="197"/>
    </location>
</feature>
<keyword evidence="1" id="KW-0812">Transmembrane</keyword>
<dbReference type="InterPro" id="IPR036259">
    <property type="entry name" value="MFS_trans_sf"/>
</dbReference>
<dbReference type="SUPFAM" id="SSF103473">
    <property type="entry name" value="MFS general substrate transporter"/>
    <property type="match status" value="1"/>
</dbReference>
<feature type="domain" description="Major facilitator superfamily (MFS) profile" evidence="2">
    <location>
        <begin position="1"/>
        <end position="245"/>
    </location>
</feature>
<dbReference type="InterPro" id="IPR011701">
    <property type="entry name" value="MFS"/>
</dbReference>
<organism evidence="3">
    <name type="scientific">marine sediment metagenome</name>
    <dbReference type="NCBI Taxonomy" id="412755"/>
    <lineage>
        <taxon>unclassified sequences</taxon>
        <taxon>metagenomes</taxon>
        <taxon>ecological metagenomes</taxon>
    </lineage>
</organism>
<dbReference type="PANTHER" id="PTHR23518">
    <property type="entry name" value="C-METHYLTRANSFERASE"/>
    <property type="match status" value="1"/>
</dbReference>
<feature type="transmembrane region" description="Helical" evidence="1">
    <location>
        <begin position="151"/>
        <end position="172"/>
    </location>
</feature>
<dbReference type="PANTHER" id="PTHR23518:SF2">
    <property type="entry name" value="MAJOR FACILITATOR SUPERFAMILY TRANSPORTER"/>
    <property type="match status" value="1"/>
</dbReference>
<dbReference type="Gene3D" id="1.20.1250.20">
    <property type="entry name" value="MFS general substrate transporter like domains"/>
    <property type="match status" value="1"/>
</dbReference>
<feature type="transmembrane region" description="Helical" evidence="1">
    <location>
        <begin position="107"/>
        <end position="130"/>
    </location>
</feature>
<evidence type="ECO:0000313" key="3">
    <source>
        <dbReference type="EMBL" id="GAF98880.1"/>
    </source>
</evidence>
<evidence type="ECO:0000259" key="2">
    <source>
        <dbReference type="PROSITE" id="PS50850"/>
    </source>
</evidence>
<dbReference type="InterPro" id="IPR020846">
    <property type="entry name" value="MFS_dom"/>
</dbReference>
<evidence type="ECO:0000256" key="1">
    <source>
        <dbReference type="SAM" id="Phobius"/>
    </source>
</evidence>
<keyword evidence="1" id="KW-0472">Membrane</keyword>
<dbReference type="PROSITE" id="PS50850">
    <property type="entry name" value="MFS"/>
    <property type="match status" value="1"/>
</dbReference>
<dbReference type="EMBL" id="BARS01010984">
    <property type="protein sequence ID" value="GAF98880.1"/>
    <property type="molecule type" value="Genomic_DNA"/>
</dbReference>
<comment type="caution">
    <text evidence="3">The sequence shown here is derived from an EMBL/GenBank/DDBJ whole genome shotgun (WGS) entry which is preliminary data.</text>
</comment>